<keyword evidence="1" id="KW-0175">Coiled coil</keyword>
<name>A0A179B5A3_9ACTO</name>
<reference evidence="3 4" key="1">
    <citation type="submission" date="2016-04" db="EMBL/GenBank/DDBJ databases">
        <title>Peptidophaga gingivicola gen. nov., sp. nov., isolated from human subgingival plaque.</title>
        <authorList>
            <person name="Beall C.J."/>
            <person name="Mokrzan E.M."/>
            <person name="Griffen A.L."/>
            <person name="Leys E.J."/>
        </authorList>
    </citation>
    <scope>NUCLEOTIDE SEQUENCE [LARGE SCALE GENOMIC DNA]</scope>
    <source>
        <strain evidence="3 4">BA112</strain>
    </source>
</reference>
<organism evidence="3 4">
    <name type="scientific">Peptidiphaga gingivicola</name>
    <dbReference type="NCBI Taxonomy" id="2741497"/>
    <lineage>
        <taxon>Bacteria</taxon>
        <taxon>Bacillati</taxon>
        <taxon>Actinomycetota</taxon>
        <taxon>Actinomycetes</taxon>
        <taxon>Actinomycetales</taxon>
        <taxon>Actinomycetaceae</taxon>
        <taxon>Peptidiphaga</taxon>
    </lineage>
</organism>
<accession>A0A179B5A3</accession>
<dbReference type="AlphaFoldDB" id="A0A179B5A3"/>
<comment type="caution">
    <text evidence="3">The sequence shown here is derived from an EMBL/GenBank/DDBJ whole genome shotgun (WGS) entry which is preliminary data.</text>
</comment>
<feature type="transmembrane region" description="Helical" evidence="2">
    <location>
        <begin position="250"/>
        <end position="272"/>
    </location>
</feature>
<sequence length="324" mass="36609">MPSDVSLGRAAVAASGWKWGYLPSPEGFELGEEIWDEAKRALHRLSRSWAVSVYRHGAAYLQRREDDFSLYALQRMCTRHVDVYLLTLFNRIRVRTFSEKLAALAAELEETANGLFADRGNAAEGSAYRVASVGVAPGSGGEIPRNSAETEEALERLIAKALALDSDAVAFLAAEWWTNVDVGYGTQTDKVLEWAQKAGRLDSAVDRVVEQSRMLRDSVQTLLDRQERQIEKQNQEIEREQQRSARVMEWAVGCLAFIGMPMTAVLELWINWDLDNYPATRAFWPWWPIFIAGMLGSIVFGLLAVRRLGRRSRRSGRRSRRSGR</sequence>
<dbReference type="Proteomes" id="UP000078368">
    <property type="component" value="Unassembled WGS sequence"/>
</dbReference>
<keyword evidence="4" id="KW-1185">Reference proteome</keyword>
<dbReference type="EMBL" id="LVZK01000001">
    <property type="protein sequence ID" value="OAP86224.1"/>
    <property type="molecule type" value="Genomic_DNA"/>
</dbReference>
<keyword evidence="2" id="KW-0472">Membrane</keyword>
<evidence type="ECO:0000313" key="3">
    <source>
        <dbReference type="EMBL" id="OAP86224.1"/>
    </source>
</evidence>
<keyword evidence="2" id="KW-0812">Transmembrane</keyword>
<dbReference type="OrthoDB" id="3251558at2"/>
<protein>
    <submittedName>
        <fullName evidence="3">Uncharacterized protein</fullName>
    </submittedName>
</protein>
<feature type="coiled-coil region" evidence="1">
    <location>
        <begin position="216"/>
        <end position="243"/>
    </location>
</feature>
<dbReference type="RefSeq" id="WP_064231078.1">
    <property type="nucleotide sequence ID" value="NZ_LVZK01000001.1"/>
</dbReference>
<gene>
    <name evidence="3" type="ORF">A4H34_03375</name>
</gene>
<keyword evidence="2" id="KW-1133">Transmembrane helix</keyword>
<feature type="transmembrane region" description="Helical" evidence="2">
    <location>
        <begin position="284"/>
        <end position="305"/>
    </location>
</feature>
<proteinExistence type="predicted"/>
<evidence type="ECO:0000313" key="4">
    <source>
        <dbReference type="Proteomes" id="UP000078368"/>
    </source>
</evidence>
<evidence type="ECO:0000256" key="2">
    <source>
        <dbReference type="SAM" id="Phobius"/>
    </source>
</evidence>
<evidence type="ECO:0000256" key="1">
    <source>
        <dbReference type="SAM" id="Coils"/>
    </source>
</evidence>